<dbReference type="InterPro" id="IPR023210">
    <property type="entry name" value="NADP_OxRdtase_dom"/>
</dbReference>
<name>A0A5P8N8R9_9ASCO</name>
<dbReference type="SUPFAM" id="SSF51430">
    <property type="entry name" value="NAD(P)-linked oxidoreductase"/>
    <property type="match status" value="1"/>
</dbReference>
<sequence length="321" mass="36399">MTDNTKLTITLNDGCVMPQFTLGTPDLEYEYASIKPVIKEFIKLGFRSIDTAWYYGSEPYIGEALKELFEEGVVKREELFITTKVWPALWDRAETSVKKSLSDLGLDYVDLVLHHWPACFYGTDAEGLPKIPKDEKGAVKIDHNADWLDTYKQLIKIKEKGLAKSIGVSNYNEKYLQRAIDETGVTPAMLQMELHPKLPQLELVKFAESKGIKVAAFSPLGSGGVPLLKEPVVLKIAEKYGIPPAFICYAYHTNRGRVSITRTTKVERVKDMKSVKLPNLTAEELEELDQVGIKDPKRYIQDDWGVVIGFEYFKTKPSWEE</sequence>
<dbReference type="Gene3D" id="3.20.20.100">
    <property type="entry name" value="NADP-dependent oxidoreductase domain"/>
    <property type="match status" value="1"/>
</dbReference>
<dbReference type="Pfam" id="PF00248">
    <property type="entry name" value="Aldo_ket_red"/>
    <property type="match status" value="1"/>
</dbReference>
<evidence type="ECO:0000256" key="4">
    <source>
        <dbReference type="PIRSR" id="PIRSR000097-3"/>
    </source>
</evidence>
<dbReference type="PROSITE" id="PS00062">
    <property type="entry name" value="ALDOKETO_REDUCTASE_2"/>
    <property type="match status" value="1"/>
</dbReference>
<dbReference type="InterPro" id="IPR018170">
    <property type="entry name" value="Aldo/ket_reductase_CS"/>
</dbReference>
<organism evidence="6">
    <name type="scientific">Cyberlindnera americana</name>
    <dbReference type="NCBI Taxonomy" id="36016"/>
    <lineage>
        <taxon>Eukaryota</taxon>
        <taxon>Fungi</taxon>
        <taxon>Dikarya</taxon>
        <taxon>Ascomycota</taxon>
        <taxon>Saccharomycotina</taxon>
        <taxon>Saccharomycetes</taxon>
        <taxon>Phaffomycetales</taxon>
        <taxon>Phaffomycetaceae</taxon>
        <taxon>Cyberlindnera</taxon>
    </lineage>
</organism>
<gene>
    <name evidence="6" type="ORF">g3541</name>
</gene>
<accession>A0A5P8N8R9</accession>
<dbReference type="EMBL" id="MK890693">
    <property type="protein sequence ID" value="QFR37198.1"/>
    <property type="molecule type" value="Genomic_DNA"/>
</dbReference>
<protein>
    <submittedName>
        <fullName evidence="6">Aldo-keto reductase</fullName>
    </submittedName>
</protein>
<evidence type="ECO:0000256" key="3">
    <source>
        <dbReference type="PIRSR" id="PIRSR000097-2"/>
    </source>
</evidence>
<dbReference type="PRINTS" id="PR00069">
    <property type="entry name" value="ALDKETRDTASE"/>
</dbReference>
<dbReference type="PROSITE" id="PS00798">
    <property type="entry name" value="ALDOKETO_REDUCTASE_1"/>
    <property type="match status" value="1"/>
</dbReference>
<dbReference type="GO" id="GO:0016616">
    <property type="term" value="F:oxidoreductase activity, acting on the CH-OH group of donors, NAD or NADP as acceptor"/>
    <property type="evidence" value="ECO:0007669"/>
    <property type="project" value="UniProtKB-ARBA"/>
</dbReference>
<dbReference type="InterPro" id="IPR036812">
    <property type="entry name" value="NAD(P)_OxRdtase_dom_sf"/>
</dbReference>
<dbReference type="PIRSF" id="PIRSF000097">
    <property type="entry name" value="AKR"/>
    <property type="match status" value="1"/>
</dbReference>
<feature type="active site" description="Proton donor" evidence="2">
    <location>
        <position position="55"/>
    </location>
</feature>
<dbReference type="InterPro" id="IPR020471">
    <property type="entry name" value="AKR"/>
</dbReference>
<reference evidence="6" key="1">
    <citation type="journal article" date="2019" name="Front. Microbiol.">
        <title>An Overview of Genes From Cyberlindnera americana, a Symbiont Yeast Isolated From the Gut of the Bark Beetle Dendroctonus rhizophagus (Curculionidae: Scolytinae), Involved in the Detoxification Process Using Genome and Transcriptome Data.</title>
        <authorList>
            <person name="Soto-Robles L.V."/>
            <person name="Torres-Banda V."/>
            <person name="Rivera-Orduna F.N."/>
            <person name="Curiel-Quesada E."/>
            <person name="Hidalgo-Lara M.E."/>
            <person name="Zuniga G."/>
        </authorList>
    </citation>
    <scope>NUCLEOTIDE SEQUENCE</scope>
    <source>
        <strain evidence="6">ChDrAdgY46</strain>
    </source>
</reference>
<feature type="site" description="Lowers pKa of active site Tyr" evidence="4">
    <location>
        <position position="84"/>
    </location>
</feature>
<feature type="domain" description="NADP-dependent oxidoreductase" evidence="5">
    <location>
        <begin position="22"/>
        <end position="291"/>
    </location>
</feature>
<evidence type="ECO:0000313" key="6">
    <source>
        <dbReference type="EMBL" id="QFR37198.1"/>
    </source>
</evidence>
<proteinExistence type="predicted"/>
<evidence type="ECO:0000256" key="2">
    <source>
        <dbReference type="PIRSR" id="PIRSR000097-1"/>
    </source>
</evidence>
<feature type="binding site" evidence="3">
    <location>
        <position position="115"/>
    </location>
    <ligand>
        <name>substrate</name>
    </ligand>
</feature>
<evidence type="ECO:0000259" key="5">
    <source>
        <dbReference type="Pfam" id="PF00248"/>
    </source>
</evidence>
<evidence type="ECO:0000256" key="1">
    <source>
        <dbReference type="ARBA" id="ARBA00023002"/>
    </source>
</evidence>
<dbReference type="PANTHER" id="PTHR11732">
    <property type="entry name" value="ALDO/KETO REDUCTASE"/>
    <property type="match status" value="1"/>
</dbReference>
<dbReference type="AlphaFoldDB" id="A0A5P8N8R9"/>
<keyword evidence="1" id="KW-0560">Oxidoreductase</keyword>